<feature type="disulfide bond" evidence="1">
    <location>
        <begin position="8"/>
        <end position="18"/>
    </location>
</feature>
<comment type="caution">
    <text evidence="1">Lacks conserved residue(s) required for the propagation of feature annotation.</text>
</comment>
<proteinExistence type="predicted"/>
<feature type="domain" description="EGF-like" evidence="2">
    <location>
        <begin position="4"/>
        <end position="41"/>
    </location>
</feature>
<dbReference type="PROSITE" id="PS00022">
    <property type="entry name" value="EGF_1"/>
    <property type="match status" value="1"/>
</dbReference>
<dbReference type="InterPro" id="IPR000742">
    <property type="entry name" value="EGF"/>
</dbReference>
<evidence type="ECO:0000259" key="2">
    <source>
        <dbReference type="PROSITE" id="PS50026"/>
    </source>
</evidence>
<sequence length="75" mass="8401">MHLNTAQCYSLSCGHGSCYANEEMGEYECRCHEGYDGAKCDRIRSIGFEHPSAYVALEPWAVEKGNLSFTMRTTS</sequence>
<keyword evidence="4" id="KW-1185">Reference proteome</keyword>
<evidence type="ECO:0000313" key="4">
    <source>
        <dbReference type="Proteomes" id="UP001331761"/>
    </source>
</evidence>
<dbReference type="EMBL" id="WIXE01001567">
    <property type="protein sequence ID" value="KAK5985572.1"/>
    <property type="molecule type" value="Genomic_DNA"/>
</dbReference>
<dbReference type="AlphaFoldDB" id="A0AAN8G1S8"/>
<comment type="caution">
    <text evidence="3">The sequence shown here is derived from an EMBL/GenBank/DDBJ whole genome shotgun (WGS) entry which is preliminary data.</text>
</comment>
<gene>
    <name evidence="3" type="ORF">GCK32_021641</name>
</gene>
<protein>
    <recommendedName>
        <fullName evidence="2">EGF-like domain-containing protein</fullName>
    </recommendedName>
</protein>
<accession>A0AAN8G1S8</accession>
<dbReference type="PROSITE" id="PS01186">
    <property type="entry name" value="EGF_2"/>
    <property type="match status" value="1"/>
</dbReference>
<feature type="non-terminal residue" evidence="3">
    <location>
        <position position="75"/>
    </location>
</feature>
<name>A0AAN8G1S8_TRICO</name>
<keyword evidence="1" id="KW-1015">Disulfide bond</keyword>
<evidence type="ECO:0000313" key="3">
    <source>
        <dbReference type="EMBL" id="KAK5985572.1"/>
    </source>
</evidence>
<evidence type="ECO:0000256" key="1">
    <source>
        <dbReference type="PROSITE-ProRule" id="PRU00076"/>
    </source>
</evidence>
<dbReference type="PROSITE" id="PS50026">
    <property type="entry name" value="EGF_3"/>
    <property type="match status" value="1"/>
</dbReference>
<reference evidence="3 4" key="1">
    <citation type="submission" date="2019-10" db="EMBL/GenBank/DDBJ databases">
        <title>Assembly and Annotation for the nematode Trichostrongylus colubriformis.</title>
        <authorList>
            <person name="Martin J."/>
        </authorList>
    </citation>
    <scope>NUCLEOTIDE SEQUENCE [LARGE SCALE GENOMIC DNA]</scope>
    <source>
        <strain evidence="3">G859</strain>
        <tissue evidence="3">Whole worm</tissue>
    </source>
</reference>
<feature type="disulfide bond" evidence="1">
    <location>
        <begin position="31"/>
        <end position="40"/>
    </location>
</feature>
<keyword evidence="1" id="KW-0245">EGF-like domain</keyword>
<dbReference type="Proteomes" id="UP001331761">
    <property type="component" value="Unassembled WGS sequence"/>
</dbReference>
<dbReference type="Gene3D" id="2.10.25.10">
    <property type="entry name" value="Laminin"/>
    <property type="match status" value="1"/>
</dbReference>
<organism evidence="3 4">
    <name type="scientific">Trichostrongylus colubriformis</name>
    <name type="common">Black scour worm</name>
    <dbReference type="NCBI Taxonomy" id="6319"/>
    <lineage>
        <taxon>Eukaryota</taxon>
        <taxon>Metazoa</taxon>
        <taxon>Ecdysozoa</taxon>
        <taxon>Nematoda</taxon>
        <taxon>Chromadorea</taxon>
        <taxon>Rhabditida</taxon>
        <taxon>Rhabditina</taxon>
        <taxon>Rhabditomorpha</taxon>
        <taxon>Strongyloidea</taxon>
        <taxon>Trichostrongylidae</taxon>
        <taxon>Trichostrongylus</taxon>
    </lineage>
</organism>
<dbReference type="SUPFAM" id="SSF57196">
    <property type="entry name" value="EGF/Laminin"/>
    <property type="match status" value="1"/>
</dbReference>